<feature type="non-terminal residue" evidence="1">
    <location>
        <position position="254"/>
    </location>
</feature>
<dbReference type="AlphaFoldDB" id="A0A1R1PIQ7"/>
<name>A0A1R1PIQ7_ZANCU</name>
<organism evidence="1 2">
    <name type="scientific">Zancudomyces culisetae</name>
    <name type="common">Gut fungus</name>
    <name type="synonym">Smittium culisetae</name>
    <dbReference type="NCBI Taxonomy" id="1213189"/>
    <lineage>
        <taxon>Eukaryota</taxon>
        <taxon>Fungi</taxon>
        <taxon>Fungi incertae sedis</taxon>
        <taxon>Zoopagomycota</taxon>
        <taxon>Kickxellomycotina</taxon>
        <taxon>Harpellomycetes</taxon>
        <taxon>Harpellales</taxon>
        <taxon>Legeriomycetaceae</taxon>
        <taxon>Zancudomyces</taxon>
    </lineage>
</organism>
<reference evidence="2" key="1">
    <citation type="submission" date="2017-01" db="EMBL/GenBank/DDBJ databases">
        <authorList>
            <person name="Wang Y."/>
            <person name="White M."/>
            <person name="Kvist S."/>
            <person name="Moncalvo J.-M."/>
        </authorList>
    </citation>
    <scope>NUCLEOTIDE SEQUENCE [LARGE SCALE GENOMIC DNA]</scope>
    <source>
        <strain evidence="2">COL-18-3</strain>
    </source>
</reference>
<dbReference type="Proteomes" id="UP000188320">
    <property type="component" value="Unassembled WGS sequence"/>
</dbReference>
<protein>
    <submittedName>
        <fullName evidence="1">Uncharacterized protein</fullName>
    </submittedName>
</protein>
<keyword evidence="2" id="KW-1185">Reference proteome</keyword>
<evidence type="ECO:0000313" key="2">
    <source>
        <dbReference type="Proteomes" id="UP000188320"/>
    </source>
</evidence>
<sequence>MEMLKCIRYCFGIDNNDTITRNNKCGVEGKYMSSSTTIGWSDYYKFDKKKTRKDMVPLHTTTRIYNILRDTDKVFIDPQQLMLLVNAILDQTRLKSSENNRNAGSVGGLEEGGKTTDAFTNLVLLWLISSVKEFCNIDILEIYENNTEYKELLTLVVENLVENILPNNHNHNHNHNEIDRDGIDLGFYLYQIVEIISNNNNNNVLYKLVVSKFQSKLSTIDKRTSFITNLFGLPNPFSNQDIYGENMSYHSANR</sequence>
<dbReference type="EMBL" id="LSSK01001043">
    <property type="protein sequence ID" value="OMH80895.1"/>
    <property type="molecule type" value="Genomic_DNA"/>
</dbReference>
<accession>A0A1R1PIQ7</accession>
<evidence type="ECO:0000313" key="1">
    <source>
        <dbReference type="EMBL" id="OMH80895.1"/>
    </source>
</evidence>
<gene>
    <name evidence="1" type="ORF">AX774_g5656</name>
</gene>
<proteinExistence type="predicted"/>
<comment type="caution">
    <text evidence="1">The sequence shown here is derived from an EMBL/GenBank/DDBJ whole genome shotgun (WGS) entry which is preliminary data.</text>
</comment>